<organism evidence="3 4">
    <name type="scientific">Bacteroides ovatus</name>
    <dbReference type="NCBI Taxonomy" id="28116"/>
    <lineage>
        <taxon>Bacteria</taxon>
        <taxon>Pseudomonadati</taxon>
        <taxon>Bacteroidota</taxon>
        <taxon>Bacteroidia</taxon>
        <taxon>Bacteroidales</taxon>
        <taxon>Bacteroidaceae</taxon>
        <taxon>Bacteroides</taxon>
    </lineage>
</organism>
<dbReference type="EMBL" id="FMYE01000055">
    <property type="protein sequence ID" value="SDB78929.1"/>
    <property type="molecule type" value="Genomic_DNA"/>
</dbReference>
<gene>
    <name evidence="2" type="ORF">SAMN05192581_10559</name>
    <name evidence="3" type="ORF">SAMN05192582_103319</name>
</gene>
<evidence type="ECO:0000313" key="2">
    <source>
        <dbReference type="EMBL" id="SDB78929.1"/>
    </source>
</evidence>
<evidence type="ECO:0000313" key="3">
    <source>
        <dbReference type="EMBL" id="SDI24687.1"/>
    </source>
</evidence>
<dbReference type="GO" id="GO:0003677">
    <property type="term" value="F:DNA binding"/>
    <property type="evidence" value="ECO:0007669"/>
    <property type="project" value="UniProtKB-KW"/>
</dbReference>
<keyword evidence="1" id="KW-0238">DNA-binding</keyword>
<dbReference type="Proteomes" id="UP000181870">
    <property type="component" value="Unassembled WGS sequence"/>
</dbReference>
<dbReference type="EMBL" id="FNDO01000033">
    <property type="protein sequence ID" value="SDI24687.1"/>
    <property type="molecule type" value="Genomic_DNA"/>
</dbReference>
<sequence>MESDLPNFDLPSDYIVGEGYGINLLKRYKNFPCRVKAGFFILCVKGIMQATINGNLQNIGENDLITLPPGYFMEILDFSPDIHIYYAGFSSEFIEGINLMKSTEHLLPIIMENPIIRLSPLQACSYKMFYESSILSYASPKTLANKEIVKAVLTMFLQGATEIYKMQNNLYLSSQSRKYEIYQDFLQLVMKYYTIHHGTSFYAEHLGLSLRISVQQ</sequence>
<evidence type="ECO:0000256" key="1">
    <source>
        <dbReference type="ARBA" id="ARBA00023125"/>
    </source>
</evidence>
<reference evidence="3 5" key="2">
    <citation type="submission" date="2016-10" db="EMBL/GenBank/DDBJ databases">
        <authorList>
            <person name="de Groot N.N."/>
        </authorList>
    </citation>
    <scope>NUCLEOTIDE SEQUENCE [LARGE SCALE GENOMIC DNA]</scope>
    <source>
        <strain evidence="2 5">NLAE-zl-C500</strain>
        <strain evidence="3">NLAE-zl-C57</strain>
    </source>
</reference>
<accession>A0A1G8J125</accession>
<evidence type="ECO:0008006" key="6">
    <source>
        <dbReference type="Google" id="ProtNLM"/>
    </source>
</evidence>
<proteinExistence type="predicted"/>
<protein>
    <recommendedName>
        <fullName evidence="6">AraC family transcriptional regulator</fullName>
    </recommendedName>
</protein>
<dbReference type="AlphaFoldDB" id="A0A1G8J125"/>
<dbReference type="Proteomes" id="UP000183670">
    <property type="component" value="Unassembled WGS sequence"/>
</dbReference>
<evidence type="ECO:0000313" key="4">
    <source>
        <dbReference type="Proteomes" id="UP000181870"/>
    </source>
</evidence>
<name>A0A1G8J125_BACOV</name>
<evidence type="ECO:0000313" key="5">
    <source>
        <dbReference type="Proteomes" id="UP000183670"/>
    </source>
</evidence>
<dbReference type="InterPro" id="IPR037923">
    <property type="entry name" value="HTH-like"/>
</dbReference>
<dbReference type="SUPFAM" id="SSF51215">
    <property type="entry name" value="Regulatory protein AraC"/>
    <property type="match status" value="1"/>
</dbReference>
<reference evidence="4" key="1">
    <citation type="submission" date="2016-10" db="EMBL/GenBank/DDBJ databases">
        <authorList>
            <person name="Varghese N."/>
            <person name="Submissions S."/>
        </authorList>
    </citation>
    <scope>NUCLEOTIDE SEQUENCE [LARGE SCALE GENOMIC DNA]</scope>
    <source>
        <strain evidence="4">NLAE-zl-C57</strain>
    </source>
</reference>